<name>A0ABY4J2R3_9MICO</name>
<keyword evidence="3" id="KW-0479">Metal-binding</keyword>
<evidence type="ECO:0000256" key="6">
    <source>
        <dbReference type="ARBA" id="ARBA00023211"/>
    </source>
</evidence>
<dbReference type="InterPro" id="IPR000086">
    <property type="entry name" value="NUDIX_hydrolase_dom"/>
</dbReference>
<organism evidence="8 9">
    <name type="scientific">Microbacterium aurugineum</name>
    <dbReference type="NCBI Taxonomy" id="2851642"/>
    <lineage>
        <taxon>Bacteria</taxon>
        <taxon>Bacillati</taxon>
        <taxon>Actinomycetota</taxon>
        <taxon>Actinomycetes</taxon>
        <taxon>Micrococcales</taxon>
        <taxon>Microbacteriaceae</taxon>
        <taxon>Microbacterium</taxon>
    </lineage>
</organism>
<dbReference type="SUPFAM" id="SSF55811">
    <property type="entry name" value="Nudix"/>
    <property type="match status" value="1"/>
</dbReference>
<evidence type="ECO:0000256" key="3">
    <source>
        <dbReference type="ARBA" id="ARBA00022723"/>
    </source>
</evidence>
<dbReference type="CDD" id="cd18870">
    <property type="entry name" value="NUDIX_AcylCoAdiphos_Nudt19"/>
    <property type="match status" value="1"/>
</dbReference>
<dbReference type="RefSeq" id="WP_131492194.1">
    <property type="nucleotide sequence ID" value="NZ_CP078078.1"/>
</dbReference>
<proteinExistence type="predicted"/>
<keyword evidence="4" id="KW-0378">Hydrolase</keyword>
<keyword evidence="6" id="KW-0464">Manganese</keyword>
<comment type="cofactor">
    <cofactor evidence="2">
        <name>Mg(2+)</name>
        <dbReference type="ChEBI" id="CHEBI:18420"/>
    </cofactor>
</comment>
<evidence type="ECO:0000256" key="5">
    <source>
        <dbReference type="ARBA" id="ARBA00022842"/>
    </source>
</evidence>
<comment type="cofactor">
    <cofactor evidence="1">
        <name>Mn(2+)</name>
        <dbReference type="ChEBI" id="CHEBI:29035"/>
    </cofactor>
</comment>
<evidence type="ECO:0000256" key="1">
    <source>
        <dbReference type="ARBA" id="ARBA00001936"/>
    </source>
</evidence>
<dbReference type="Proteomes" id="UP000830631">
    <property type="component" value="Chromosome"/>
</dbReference>
<dbReference type="Pfam" id="PF00293">
    <property type="entry name" value="NUDIX"/>
    <property type="match status" value="1"/>
</dbReference>
<feature type="domain" description="Nudix hydrolase" evidence="7">
    <location>
        <begin position="7"/>
        <end position="148"/>
    </location>
</feature>
<dbReference type="PROSITE" id="PS51462">
    <property type="entry name" value="NUDIX"/>
    <property type="match status" value="1"/>
</dbReference>
<evidence type="ECO:0000256" key="4">
    <source>
        <dbReference type="ARBA" id="ARBA00022801"/>
    </source>
</evidence>
<dbReference type="InterPro" id="IPR015797">
    <property type="entry name" value="NUDIX_hydrolase-like_dom_sf"/>
</dbReference>
<keyword evidence="9" id="KW-1185">Reference proteome</keyword>
<reference evidence="8 9" key="1">
    <citation type="submission" date="2021-06" db="EMBL/GenBank/DDBJ databases">
        <title>Genome-based taxonomic framework of Microbacterium strains isolated from marine environment, the description of four new species and reclassification of four preexisting species.</title>
        <authorList>
            <person name="Lee S.D."/>
            <person name="Kim S.-M."/>
            <person name="Byeon Y.-S."/>
            <person name="Yang H.L."/>
            <person name="Kim I.S."/>
        </authorList>
    </citation>
    <scope>NUCLEOTIDE SEQUENCE [LARGE SCALE GENOMIC DNA]</scope>
    <source>
        <strain evidence="8 9">KSW4-10</strain>
    </source>
</reference>
<evidence type="ECO:0000256" key="2">
    <source>
        <dbReference type="ARBA" id="ARBA00001946"/>
    </source>
</evidence>
<dbReference type="PANTHER" id="PTHR12318:SF0">
    <property type="entry name" value="ACYL-COENZYME A DIPHOSPHATASE NUDT19"/>
    <property type="match status" value="1"/>
</dbReference>
<dbReference type="PANTHER" id="PTHR12318">
    <property type="entry name" value="TESTOSTERONE-REGULATED PROTEIN RP2"/>
    <property type="match status" value="1"/>
</dbReference>
<evidence type="ECO:0000259" key="7">
    <source>
        <dbReference type="PROSITE" id="PS51462"/>
    </source>
</evidence>
<keyword evidence="5" id="KW-0460">Magnesium</keyword>
<evidence type="ECO:0000313" key="8">
    <source>
        <dbReference type="EMBL" id="UPL18088.1"/>
    </source>
</evidence>
<evidence type="ECO:0000313" key="9">
    <source>
        <dbReference type="Proteomes" id="UP000830631"/>
    </source>
</evidence>
<dbReference type="EMBL" id="CP078078">
    <property type="protein sequence ID" value="UPL18088.1"/>
    <property type="molecule type" value="Genomic_DNA"/>
</dbReference>
<sequence>MTAPEDSLPVAGTVVLLRPAEPGFEVLLLRRPDRGSFPGAWVFPGGKVEPEDRRDGEGDVEDARRAAIRETFEEVGLVVDDLVVLSEWQPPMEAPTRIRTWFFLAAASDAVPSPAEDEVAELAWARPTEALARHGAGEWMLYPPTWVTLHRLSAFADAAAALSSGGVAELFQTRVLDTETGRDFSWEQGRLEAGVLPWRFVAG</sequence>
<dbReference type="Gene3D" id="3.90.79.10">
    <property type="entry name" value="Nucleoside Triphosphate Pyrophosphohydrolase"/>
    <property type="match status" value="2"/>
</dbReference>
<protein>
    <submittedName>
        <fullName evidence="8">NUDIX domain-containing protein</fullName>
    </submittedName>
</protein>
<gene>
    <name evidence="8" type="ORF">KV397_10135</name>
</gene>
<dbReference type="InterPro" id="IPR039121">
    <property type="entry name" value="NUDT19"/>
</dbReference>
<accession>A0ABY4J2R3</accession>